<proteinExistence type="predicted"/>
<dbReference type="InterPro" id="IPR028896">
    <property type="entry name" value="GcvT/YgfZ/DmdA"/>
</dbReference>
<reference evidence="3" key="1">
    <citation type="submission" date="2020-05" db="EMBL/GenBank/DDBJ databases">
        <authorList>
            <person name="Chiriac C."/>
            <person name="Salcher M."/>
            <person name="Ghai R."/>
            <person name="Kavagutti S V."/>
        </authorList>
    </citation>
    <scope>NUCLEOTIDE SEQUENCE</scope>
</reference>
<dbReference type="InterPro" id="IPR029043">
    <property type="entry name" value="GcvT/YgfZ_C"/>
</dbReference>
<accession>A0A6J7GKS5</accession>
<dbReference type="SUPFAM" id="SSF103025">
    <property type="entry name" value="Folate-binding domain"/>
    <property type="match status" value="1"/>
</dbReference>
<dbReference type="InterPro" id="IPR027266">
    <property type="entry name" value="TrmE/GcvT-like"/>
</dbReference>
<dbReference type="Gene3D" id="3.30.1360.120">
    <property type="entry name" value="Probable tRNA modification gtpase trme, domain 1"/>
    <property type="match status" value="1"/>
</dbReference>
<dbReference type="PANTHER" id="PTHR43757">
    <property type="entry name" value="AMINOMETHYLTRANSFERASE"/>
    <property type="match status" value="1"/>
</dbReference>
<dbReference type="PANTHER" id="PTHR43757:SF2">
    <property type="entry name" value="AMINOMETHYLTRANSFERASE, MITOCHONDRIAL"/>
    <property type="match status" value="1"/>
</dbReference>
<dbReference type="Pfam" id="PF01571">
    <property type="entry name" value="GCV_T"/>
    <property type="match status" value="1"/>
</dbReference>
<organism evidence="3">
    <name type="scientific">freshwater metagenome</name>
    <dbReference type="NCBI Taxonomy" id="449393"/>
    <lineage>
        <taxon>unclassified sequences</taxon>
        <taxon>metagenomes</taxon>
        <taxon>ecological metagenomes</taxon>
    </lineage>
</organism>
<dbReference type="Pfam" id="PF08669">
    <property type="entry name" value="GCV_T_C"/>
    <property type="match status" value="1"/>
</dbReference>
<dbReference type="SUPFAM" id="SSF101790">
    <property type="entry name" value="Aminomethyltransferase beta-barrel domain"/>
    <property type="match status" value="1"/>
</dbReference>
<dbReference type="AlphaFoldDB" id="A0A6J7GKS5"/>
<dbReference type="PIRSF" id="PIRSF006487">
    <property type="entry name" value="GcvT"/>
    <property type="match status" value="1"/>
</dbReference>
<dbReference type="InterPro" id="IPR013977">
    <property type="entry name" value="GcvT_C"/>
</dbReference>
<evidence type="ECO:0000259" key="2">
    <source>
        <dbReference type="Pfam" id="PF08669"/>
    </source>
</evidence>
<sequence>MPAPDGLRPTPFSPRLPDDIHEWVDVFGFAVPLFIADPETEYRAVREGVGALEYSVLHQWEVQGPAAAATVDAVVSRSVTTLAVGRILYAVVVSDDGRMLDDVTVSRLSDDCFIVIGGNDETEAQLRAAVLPGTSVRDRRADFAVLSLQGPRSRDVLRGLTDADVSHEGLPYYGILSDIEVAGVPARVARVGFTAELGYEITVDVADALTLWDTVISSTVGVTPFSAGTLMTVRTEAGFVMGDIDYDRTVSPFECRLGWTVDFDKLSLPNAAALAARKADATRSTVTVVIEGDPDGVEGATLELDGEIVGTVPMPLPSPCLNGATIGLALVNKRAAAVGTELVVRGVDRTTTARVVSTPVYDPERLKVRS</sequence>
<name>A0A6J7GKS5_9ZZZZ</name>
<evidence type="ECO:0000259" key="1">
    <source>
        <dbReference type="Pfam" id="PF01571"/>
    </source>
</evidence>
<protein>
    <submittedName>
        <fullName evidence="3">Unannotated protein</fullName>
    </submittedName>
</protein>
<feature type="domain" description="GCVT N-terminal" evidence="1">
    <location>
        <begin position="23"/>
        <end position="265"/>
    </location>
</feature>
<evidence type="ECO:0000313" key="3">
    <source>
        <dbReference type="EMBL" id="CAB4907684.1"/>
    </source>
</evidence>
<dbReference type="InterPro" id="IPR006222">
    <property type="entry name" value="GCVT_N"/>
</dbReference>
<dbReference type="GO" id="GO:0005829">
    <property type="term" value="C:cytosol"/>
    <property type="evidence" value="ECO:0007669"/>
    <property type="project" value="TreeGrafter"/>
</dbReference>
<dbReference type="EMBL" id="CAFBMR010000013">
    <property type="protein sequence ID" value="CAB4907684.1"/>
    <property type="molecule type" value="Genomic_DNA"/>
</dbReference>
<feature type="domain" description="Aminomethyltransferase C-terminal" evidence="2">
    <location>
        <begin position="283"/>
        <end position="362"/>
    </location>
</feature>
<gene>
    <name evidence="3" type="ORF">UFOPK3610_00556</name>
</gene>